<sequence length="73" mass="8459">MSSYKIEEVDAAVRNLNDLLDVMCELQFALGKDEIDRRINSLLWIARDISEGIVAFQDKQGEENIAKFKEKRQ</sequence>
<protein>
    <recommendedName>
        <fullName evidence="3">NTP pyrophosphohydrolase MazG putative catalytic core domain-containing protein</fullName>
    </recommendedName>
</protein>
<gene>
    <name evidence="1" type="ORF">M0654_03560</name>
</gene>
<proteinExistence type="predicted"/>
<evidence type="ECO:0008006" key="3">
    <source>
        <dbReference type="Google" id="ProtNLM"/>
    </source>
</evidence>
<evidence type="ECO:0000313" key="1">
    <source>
        <dbReference type="EMBL" id="MCK8779056.1"/>
    </source>
</evidence>
<evidence type="ECO:0000313" key="2">
    <source>
        <dbReference type="Proteomes" id="UP001202827"/>
    </source>
</evidence>
<keyword evidence="2" id="KW-1185">Reference proteome</keyword>
<dbReference type="Proteomes" id="UP001202827">
    <property type="component" value="Unassembled WGS sequence"/>
</dbReference>
<dbReference type="RefSeq" id="WP_248681866.1">
    <property type="nucleotide sequence ID" value="NZ_JALPRY010000004.1"/>
</dbReference>
<accession>A0ABT0IMF8</accession>
<dbReference type="EMBL" id="JALPRY010000004">
    <property type="protein sequence ID" value="MCK8779056.1"/>
    <property type="molecule type" value="Genomic_DNA"/>
</dbReference>
<name>A0ABT0IMF8_9HYPH</name>
<reference evidence="1 2" key="1">
    <citation type="submission" date="2022-04" db="EMBL/GenBank/DDBJ databases">
        <title>Rhizobium coralii sp. nov., isolated from coral Turbinaria peltata.</title>
        <authorList>
            <person name="Sun H."/>
        </authorList>
    </citation>
    <scope>NUCLEOTIDE SEQUENCE [LARGE SCALE GENOMIC DNA]</scope>
    <source>
        <strain evidence="1 2">NTR19</strain>
    </source>
</reference>
<organism evidence="1 2">
    <name type="scientific">Neorhizobium turbinariae</name>
    <dbReference type="NCBI Taxonomy" id="2937795"/>
    <lineage>
        <taxon>Bacteria</taxon>
        <taxon>Pseudomonadati</taxon>
        <taxon>Pseudomonadota</taxon>
        <taxon>Alphaproteobacteria</taxon>
        <taxon>Hyphomicrobiales</taxon>
        <taxon>Rhizobiaceae</taxon>
        <taxon>Rhizobium/Agrobacterium group</taxon>
        <taxon>Neorhizobium</taxon>
    </lineage>
</organism>
<comment type="caution">
    <text evidence="1">The sequence shown here is derived from an EMBL/GenBank/DDBJ whole genome shotgun (WGS) entry which is preliminary data.</text>
</comment>